<dbReference type="EMBL" id="JAVHJM010000013">
    <property type="protein sequence ID" value="KAK6499526.1"/>
    <property type="molecule type" value="Genomic_DNA"/>
</dbReference>
<dbReference type="GO" id="GO:0009116">
    <property type="term" value="P:nucleoside metabolic process"/>
    <property type="evidence" value="ECO:0007669"/>
    <property type="project" value="InterPro"/>
</dbReference>
<dbReference type="PANTHER" id="PTHR46082:SF11">
    <property type="entry name" value="AAA+ ATPASE DOMAIN-CONTAINING PROTEIN-RELATED"/>
    <property type="match status" value="1"/>
</dbReference>
<dbReference type="SUPFAM" id="SSF50978">
    <property type="entry name" value="WD40 repeat-like"/>
    <property type="match status" value="1"/>
</dbReference>
<dbReference type="InterPro" id="IPR036322">
    <property type="entry name" value="WD40_repeat_dom_sf"/>
</dbReference>
<dbReference type="PROSITE" id="PS50082">
    <property type="entry name" value="WD_REPEATS_2"/>
    <property type="match status" value="2"/>
</dbReference>
<gene>
    <name evidence="4" type="ORF">TWF506_004156</name>
</gene>
<dbReference type="InterPro" id="IPR056884">
    <property type="entry name" value="NPHP3-like_N"/>
</dbReference>
<keyword evidence="1" id="KW-0677">Repeat</keyword>
<dbReference type="Gene3D" id="3.40.50.1580">
    <property type="entry name" value="Nucleoside phosphorylase domain"/>
    <property type="match status" value="1"/>
</dbReference>
<dbReference type="SUPFAM" id="SSF53167">
    <property type="entry name" value="Purine and uridine phosphorylases"/>
    <property type="match status" value="1"/>
</dbReference>
<evidence type="ECO:0000256" key="2">
    <source>
        <dbReference type="PROSITE-ProRule" id="PRU00221"/>
    </source>
</evidence>
<dbReference type="Pfam" id="PF00400">
    <property type="entry name" value="WD40"/>
    <property type="match status" value="3"/>
</dbReference>
<evidence type="ECO:0000313" key="4">
    <source>
        <dbReference type="EMBL" id="KAK6499526.1"/>
    </source>
</evidence>
<dbReference type="Proteomes" id="UP001307849">
    <property type="component" value="Unassembled WGS sequence"/>
</dbReference>
<accession>A0AAN8NAZ9</accession>
<dbReference type="InterPro" id="IPR015943">
    <property type="entry name" value="WD40/YVTN_repeat-like_dom_sf"/>
</dbReference>
<dbReference type="SMART" id="SM00320">
    <property type="entry name" value="WD40"/>
    <property type="match status" value="6"/>
</dbReference>
<evidence type="ECO:0000256" key="1">
    <source>
        <dbReference type="ARBA" id="ARBA00022737"/>
    </source>
</evidence>
<feature type="domain" description="Nephrocystin 3-like N-terminal" evidence="3">
    <location>
        <begin position="357"/>
        <end position="467"/>
    </location>
</feature>
<dbReference type="InterPro" id="IPR053137">
    <property type="entry name" value="NLR-like"/>
</dbReference>
<dbReference type="InterPro" id="IPR035994">
    <property type="entry name" value="Nucleoside_phosphorylase_sf"/>
</dbReference>
<dbReference type="SUPFAM" id="SSF50993">
    <property type="entry name" value="Peptidase/esterase 'gauge' domain"/>
    <property type="match status" value="1"/>
</dbReference>
<keyword evidence="2" id="KW-0853">WD repeat</keyword>
<dbReference type="Gene3D" id="2.130.10.10">
    <property type="entry name" value="YVTN repeat-like/Quinoprotein amine dehydrogenase"/>
    <property type="match status" value="4"/>
</dbReference>
<comment type="caution">
    <text evidence="4">The sequence shown here is derived from an EMBL/GenBank/DDBJ whole genome shotgun (WGS) entry which is preliminary data.</text>
</comment>
<dbReference type="InterPro" id="IPR001680">
    <property type="entry name" value="WD40_rpt"/>
</dbReference>
<evidence type="ECO:0000259" key="3">
    <source>
        <dbReference type="Pfam" id="PF24883"/>
    </source>
</evidence>
<dbReference type="PANTHER" id="PTHR46082">
    <property type="entry name" value="ATP/GTP-BINDING PROTEIN-RELATED"/>
    <property type="match status" value="1"/>
</dbReference>
<organism evidence="4 5">
    <name type="scientific">Arthrobotrys conoides</name>
    <dbReference type="NCBI Taxonomy" id="74498"/>
    <lineage>
        <taxon>Eukaryota</taxon>
        <taxon>Fungi</taxon>
        <taxon>Dikarya</taxon>
        <taxon>Ascomycota</taxon>
        <taxon>Pezizomycotina</taxon>
        <taxon>Orbiliomycetes</taxon>
        <taxon>Orbiliales</taxon>
        <taxon>Orbiliaceae</taxon>
        <taxon>Arthrobotrys</taxon>
    </lineage>
</organism>
<evidence type="ECO:0000313" key="5">
    <source>
        <dbReference type="Proteomes" id="UP001307849"/>
    </source>
</evidence>
<dbReference type="SUPFAM" id="SSF82171">
    <property type="entry name" value="DPP6 N-terminal domain-like"/>
    <property type="match status" value="1"/>
</dbReference>
<name>A0AAN8NAZ9_9PEZI</name>
<dbReference type="Pfam" id="PF24883">
    <property type="entry name" value="NPHP3_N"/>
    <property type="match status" value="1"/>
</dbReference>
<sequence length="1700" mass="189773">MKLNKQDYTVGWICALPIEKAAAIAVLDEKHDELPAIPNEEDSNIHTVGRIGKHNVVIVCLPAGNYGTNSAATVATNLRRSFPSLRFGLMVGIGGGVPNDENDVRLGDIVVSQPLHGTSGVVQYDLGKKVGEDTFHRTGWLNAPPEILLQASASLQADKSPHNLGDSITAIAMKVEERDDRFCYPDSEDHLYHSNYPHSEGSGRKRNTCTKCDPSKRVIRDKREHDNPVVHYGIIASGNQVIKNAIARDKIGKEAKAICFEMEAAGLMNHFPCLVIRGICDYSDSHKNKAWQSYAAITAAAYTKELLSHVPAFNGLQRARTDEIDVSKSIQALSSVSRDPEVEKAGIERRKDKIIDGSYQWVKDHQVFKDWLVTGPQILHLIGGAGKGKTMIMIGIINEFESSRKLSQEEGNQLQTVLCLPQSAYVSYFLCQGTNEHLNSAVSVLKGLLLLLLRKHHNLAIHLQKRYDLIGPENFSSMVDINECFVDNQDLMAFIRRSVEHSPRIKWLLSSRPNQDILSNHGTQKICAEILLEENQDSIDVAIAAYIGVKVTELDIQKHYRLQDKEDLENALREKCGGTFLWVHLACKELESSHALSCETLSILEQMPLELTSVYTRMLEQIKHLDIKTCGRCFDILATAAVVYRPLRLEEMGSIAIRTDHLPDVERLLRLCGSFLSIENHSVHFIHQSAKDYLVSEHSGLFTTAGTSSRHKTIFDACILTLSNPAILKKDLAGIGWPGTLYSEITEKQRSSVRNIEYTCCYWARHLESFTTPTTEARPISKFFHDYFLHWLEALAILGTLSDALSQIDILQAIKWDDNGLQEIVLDAREFLMHNFSRIEQSPLQIYSSALIFTPRRSLTRVMGTHKLSKWLDPGIGGSSAETWDPSQKLILQGLQYRVESATYSPDGKFVAALCPFYPGQPLTVKVWNALTGLSLHVYPIPEIFSAKIHFSPDSKVIAIALSSGDVQILDVVTGCIIISLETGFSSLTEMVFSENSKFIGCHIYGASKPLPENLSASTYGTTWEQLQVWDLTTNKLVKRFTAPGPCLDSQSLHGLFFSSQNKLVGLLLDKTKDKKMLWDLDEDRVFRVSANSGGGLLHGNSRTLFRNAVISPNGEIIVWCGLFAIHVWRSLAGEQECCHQVPLAVTPLVYSSIDYISFSNDSKLLLVVLDSEQIQILDTTTWECIHTLESSEFPMLSKIRGAEFCPNDSNLAIVSCSDGTVRMRSLVSDRRFKVSQSRQHLRQIYMVSISPDSRFAASLASKRYSEMRVHIAGYYYAFYKREHKEAMIWNALQDQSTPAHTDLCDPEKPNRSTLLDLAFNSKDNTLISYLDKHIQVWDPKTGTCIRHLDLPQDKNHSDEGLITVNVSHDGSVFTIPRPSTGILHLWSRANGECLHAFPLMIDDHDHPIIEFSPNDKYIAINRWDGACGSFEIRDTNTGESIGLFGEHSRAITSITFSSRQDLVASASLDGDIQLFSLEGKYEHRYQTTSGSIPHFLCIHRLKSVKYRPNVFDDTELHGLDNTALDGHPSVESSCIAIAFSPNGESLVVAGCDENIQLWNIKAGRCVKLQGFKWGKPPLQARQVVYVCLAEPTRIEFSDDSNLFVWGNAGSTRRIIIPASFACLDDVGMMDVGGPRMVVKNSIFLSSDGLYVHGRRLLEIPAAYTPVAFDYRNGVFAIGSEQGHVYFIKLNVDHLLDPVA</sequence>
<keyword evidence="5" id="KW-1185">Reference proteome</keyword>
<dbReference type="GO" id="GO:0003824">
    <property type="term" value="F:catalytic activity"/>
    <property type="evidence" value="ECO:0007669"/>
    <property type="project" value="InterPro"/>
</dbReference>
<proteinExistence type="predicted"/>
<protein>
    <recommendedName>
        <fullName evidence="3">Nephrocystin 3-like N-terminal domain-containing protein</fullName>
    </recommendedName>
</protein>
<feature type="repeat" description="WD" evidence="2">
    <location>
        <begin position="1537"/>
        <end position="1569"/>
    </location>
</feature>
<reference evidence="4 5" key="1">
    <citation type="submission" date="2019-10" db="EMBL/GenBank/DDBJ databases">
        <authorList>
            <person name="Palmer J.M."/>
        </authorList>
    </citation>
    <scope>NUCLEOTIDE SEQUENCE [LARGE SCALE GENOMIC DNA]</scope>
    <source>
        <strain evidence="4 5">TWF506</strain>
    </source>
</reference>
<feature type="repeat" description="WD" evidence="2">
    <location>
        <begin position="1445"/>
        <end position="1479"/>
    </location>
</feature>